<protein>
    <recommendedName>
        <fullName evidence="3">DNA-(apurinic or apyrimidinic site) lyase</fullName>
        <ecNumber evidence="3">4.2.99.18</ecNumber>
    </recommendedName>
</protein>
<dbReference type="GO" id="GO:0140078">
    <property type="term" value="F:class I DNA-(apurinic or apyrimidinic site) endonuclease activity"/>
    <property type="evidence" value="ECO:0007669"/>
    <property type="project" value="UniProtKB-EC"/>
</dbReference>
<evidence type="ECO:0000256" key="12">
    <source>
        <dbReference type="SAM" id="MobiDB-lite"/>
    </source>
</evidence>
<feature type="compositionally biased region" description="Acidic residues" evidence="12">
    <location>
        <begin position="432"/>
        <end position="441"/>
    </location>
</feature>
<comment type="similarity">
    <text evidence="2">Belongs to the type-1 OGG1 family.</text>
</comment>
<evidence type="ECO:0000256" key="1">
    <source>
        <dbReference type="ARBA" id="ARBA00004123"/>
    </source>
</evidence>
<dbReference type="InterPro" id="IPR011257">
    <property type="entry name" value="DNA_glycosylase"/>
</dbReference>
<evidence type="ECO:0000313" key="15">
    <source>
        <dbReference type="Proteomes" id="UP001190700"/>
    </source>
</evidence>
<dbReference type="SMART" id="SM00478">
    <property type="entry name" value="ENDO3c"/>
    <property type="match status" value="1"/>
</dbReference>
<accession>A0AAE0FRE5</accession>
<evidence type="ECO:0000256" key="5">
    <source>
        <dbReference type="ARBA" id="ARBA00022801"/>
    </source>
</evidence>
<feature type="region of interest" description="Disordered" evidence="12">
    <location>
        <begin position="180"/>
        <end position="217"/>
    </location>
</feature>
<sequence>MTRSQGTKLSSLKTQDASCSMGANEAPWEALGAGLKELSLDLTLPTGQSFRWRQIGPEHYRGVIGHRIVSLRQTPEGVLYKVHNRTALCSSSAADRAALEDFFNLQVALEPMYDEFAQKDVRYREVSEYFPGARMLRQDPMECLFSFICSSNNHISRIHGMVERICTAYGTPLGHVPLPSSAHTSAATTAKPPLSPASPTTPNPKSPTPKSPKSVTEVIPERWHSFPTLEQLAAASEDDFRADGFGYRAKFITGTTEALLAKPEGGEAWLLSLRDSSYKEAKEALLTLPGVGPKVAACVCLFSLDKHSAIPVDTHVWQVALKHYTPQLEGKTLTPRIMDVVEDAFGDVFGEWAGWAHNVLFVADLASQKHRLPEHLRPSPAPKKTPSKSASPKNASQKTTPSSQKKMPSSQKKAPSSQNADKKKAKKRLATEEVDDVDSAGDDNSIWPLPASSKKPRYRRAIRTSPSSQGRVQAIDEDTSRMTPGTTKSAQESLFPAAPSVLSPPVTLSESSKKARSPRSQKPFQIPKKHQR</sequence>
<dbReference type="EC" id="4.2.99.18" evidence="3"/>
<dbReference type="GO" id="GO:0006289">
    <property type="term" value="P:nucleotide-excision repair"/>
    <property type="evidence" value="ECO:0007669"/>
    <property type="project" value="InterPro"/>
</dbReference>
<gene>
    <name evidence="14" type="ORF">CYMTET_27453</name>
</gene>
<dbReference type="GO" id="GO:0005634">
    <property type="term" value="C:nucleus"/>
    <property type="evidence" value="ECO:0007669"/>
    <property type="project" value="UniProtKB-SubCell"/>
</dbReference>
<evidence type="ECO:0000256" key="11">
    <source>
        <dbReference type="ARBA" id="ARBA00044632"/>
    </source>
</evidence>
<dbReference type="EMBL" id="LGRX02015067">
    <property type="protein sequence ID" value="KAK3263766.1"/>
    <property type="molecule type" value="Genomic_DNA"/>
</dbReference>
<dbReference type="Gene3D" id="3.30.310.40">
    <property type="match status" value="1"/>
</dbReference>
<dbReference type="SUPFAM" id="SSF48150">
    <property type="entry name" value="DNA-glycosylase"/>
    <property type="match status" value="1"/>
</dbReference>
<feature type="compositionally biased region" description="Low complexity" evidence="12">
    <location>
        <begin position="180"/>
        <end position="190"/>
    </location>
</feature>
<feature type="compositionally biased region" description="Polar residues" evidence="12">
    <location>
        <begin position="481"/>
        <end position="492"/>
    </location>
</feature>
<comment type="catalytic activity">
    <reaction evidence="11">
        <text>2'-deoxyribonucleotide-(2'-deoxyribose 5'-phosphate)-2'-deoxyribonucleotide-DNA = a 3'-end 2'-deoxyribonucleotide-(2,3-dehydro-2,3-deoxyribose 5'-phosphate)-DNA + a 5'-end 5'-phospho-2'-deoxyribonucleoside-DNA + H(+)</text>
        <dbReference type="Rhea" id="RHEA:66592"/>
        <dbReference type="Rhea" id="RHEA-COMP:13180"/>
        <dbReference type="Rhea" id="RHEA-COMP:16897"/>
        <dbReference type="Rhea" id="RHEA-COMP:17067"/>
        <dbReference type="ChEBI" id="CHEBI:15378"/>
        <dbReference type="ChEBI" id="CHEBI:136412"/>
        <dbReference type="ChEBI" id="CHEBI:157695"/>
        <dbReference type="ChEBI" id="CHEBI:167181"/>
        <dbReference type="EC" id="4.2.99.18"/>
    </reaction>
</comment>
<keyword evidence="9" id="KW-0511">Multifunctional enzyme</keyword>
<dbReference type="PANTHER" id="PTHR10242:SF2">
    <property type="entry name" value="N-GLYCOSYLASE_DNA LYASE"/>
    <property type="match status" value="1"/>
</dbReference>
<dbReference type="AlphaFoldDB" id="A0AAE0FRE5"/>
<evidence type="ECO:0000256" key="10">
    <source>
        <dbReference type="ARBA" id="ARBA00023295"/>
    </source>
</evidence>
<feature type="compositionally biased region" description="Low complexity" evidence="12">
    <location>
        <begin position="382"/>
        <end position="418"/>
    </location>
</feature>
<comment type="caution">
    <text evidence="14">The sequence shown here is derived from an EMBL/GenBank/DDBJ whole genome shotgun (WGS) entry which is preliminary data.</text>
</comment>
<dbReference type="FunFam" id="1.10.1670.10:FF:000005">
    <property type="entry name" value="N-glycosylase/DNA lyase OGG1"/>
    <property type="match status" value="1"/>
</dbReference>
<keyword evidence="10" id="KW-0326">Glycosidase</keyword>
<evidence type="ECO:0000259" key="13">
    <source>
        <dbReference type="SMART" id="SM00478"/>
    </source>
</evidence>
<keyword evidence="6" id="KW-0234">DNA repair</keyword>
<evidence type="ECO:0000256" key="9">
    <source>
        <dbReference type="ARBA" id="ARBA00023268"/>
    </source>
</evidence>
<keyword evidence="5" id="KW-0378">Hydrolase</keyword>
<dbReference type="InterPro" id="IPR023170">
    <property type="entry name" value="HhH_base_excis_C"/>
</dbReference>
<proteinExistence type="inferred from homology"/>
<feature type="domain" description="HhH-GPD" evidence="13">
    <location>
        <begin position="214"/>
        <end position="365"/>
    </location>
</feature>
<keyword evidence="7" id="KW-0456">Lyase</keyword>
<feature type="region of interest" description="Disordered" evidence="12">
    <location>
        <begin position="373"/>
        <end position="532"/>
    </location>
</feature>
<dbReference type="GO" id="GO:0003684">
    <property type="term" value="F:damaged DNA binding"/>
    <property type="evidence" value="ECO:0007669"/>
    <property type="project" value="InterPro"/>
</dbReference>
<evidence type="ECO:0000256" key="6">
    <source>
        <dbReference type="ARBA" id="ARBA00023204"/>
    </source>
</evidence>
<dbReference type="PANTHER" id="PTHR10242">
    <property type="entry name" value="8-OXOGUANINE DNA GLYCOSYLASE"/>
    <property type="match status" value="1"/>
</dbReference>
<comment type="subcellular location">
    <subcellularLocation>
        <location evidence="1">Nucleus</location>
    </subcellularLocation>
</comment>
<name>A0AAE0FRE5_9CHLO</name>
<evidence type="ECO:0000256" key="2">
    <source>
        <dbReference type="ARBA" id="ARBA00010679"/>
    </source>
</evidence>
<reference evidence="14 15" key="1">
    <citation type="journal article" date="2015" name="Genome Biol. Evol.">
        <title>Comparative Genomics of a Bacterivorous Green Alga Reveals Evolutionary Causalities and Consequences of Phago-Mixotrophic Mode of Nutrition.</title>
        <authorList>
            <person name="Burns J.A."/>
            <person name="Paasch A."/>
            <person name="Narechania A."/>
            <person name="Kim E."/>
        </authorList>
    </citation>
    <scope>NUCLEOTIDE SEQUENCE [LARGE SCALE GENOMIC DNA]</scope>
    <source>
        <strain evidence="14 15">PLY_AMNH</strain>
    </source>
</reference>
<dbReference type="InterPro" id="IPR012904">
    <property type="entry name" value="OGG_N"/>
</dbReference>
<keyword evidence="4" id="KW-0227">DNA damage</keyword>
<evidence type="ECO:0000256" key="7">
    <source>
        <dbReference type="ARBA" id="ARBA00023239"/>
    </source>
</evidence>
<dbReference type="Proteomes" id="UP001190700">
    <property type="component" value="Unassembled WGS sequence"/>
</dbReference>
<dbReference type="SUPFAM" id="SSF55945">
    <property type="entry name" value="TATA-box binding protein-like"/>
    <property type="match status" value="1"/>
</dbReference>
<dbReference type="InterPro" id="IPR003265">
    <property type="entry name" value="HhH-GPD_domain"/>
</dbReference>
<dbReference type="Pfam" id="PF00730">
    <property type="entry name" value="HhH-GPD"/>
    <property type="match status" value="1"/>
</dbReference>
<evidence type="ECO:0000256" key="8">
    <source>
        <dbReference type="ARBA" id="ARBA00023242"/>
    </source>
</evidence>
<dbReference type="InterPro" id="IPR052054">
    <property type="entry name" value="Oxidative_DNA_repair_enzyme"/>
</dbReference>
<feature type="compositionally biased region" description="Pro residues" evidence="12">
    <location>
        <begin position="193"/>
        <end position="210"/>
    </location>
</feature>
<dbReference type="Pfam" id="PF07934">
    <property type="entry name" value="OGG_N"/>
    <property type="match status" value="1"/>
</dbReference>
<evidence type="ECO:0000256" key="4">
    <source>
        <dbReference type="ARBA" id="ARBA00022763"/>
    </source>
</evidence>
<dbReference type="Gene3D" id="1.10.1670.10">
    <property type="entry name" value="Helix-hairpin-Helix base-excision DNA repair enzymes (C-terminal)"/>
    <property type="match status" value="1"/>
</dbReference>
<dbReference type="CDD" id="cd00056">
    <property type="entry name" value="ENDO3c"/>
    <property type="match status" value="1"/>
</dbReference>
<dbReference type="Gene3D" id="1.10.340.30">
    <property type="entry name" value="Hypothetical protein, domain 2"/>
    <property type="match status" value="1"/>
</dbReference>
<dbReference type="GO" id="GO:0006285">
    <property type="term" value="P:base-excision repair, AP site formation"/>
    <property type="evidence" value="ECO:0007669"/>
    <property type="project" value="TreeGrafter"/>
</dbReference>
<keyword evidence="8" id="KW-0539">Nucleus</keyword>
<evidence type="ECO:0000313" key="14">
    <source>
        <dbReference type="EMBL" id="KAK3263766.1"/>
    </source>
</evidence>
<evidence type="ECO:0000256" key="3">
    <source>
        <dbReference type="ARBA" id="ARBA00012720"/>
    </source>
</evidence>
<keyword evidence="15" id="KW-1185">Reference proteome</keyword>
<dbReference type="GO" id="GO:0034039">
    <property type="term" value="F:8-oxo-7,8-dihydroguanine DNA N-glycosylase activity"/>
    <property type="evidence" value="ECO:0007669"/>
    <property type="project" value="TreeGrafter"/>
</dbReference>
<organism evidence="14 15">
    <name type="scientific">Cymbomonas tetramitiformis</name>
    <dbReference type="NCBI Taxonomy" id="36881"/>
    <lineage>
        <taxon>Eukaryota</taxon>
        <taxon>Viridiplantae</taxon>
        <taxon>Chlorophyta</taxon>
        <taxon>Pyramimonadophyceae</taxon>
        <taxon>Pyramimonadales</taxon>
        <taxon>Pyramimonadaceae</taxon>
        <taxon>Cymbomonas</taxon>
    </lineage>
</organism>